<keyword evidence="1" id="KW-0472">Membrane</keyword>
<dbReference type="EMBL" id="CP115450">
    <property type="protein sequence ID" value="WBP90685.1"/>
    <property type="molecule type" value="Genomic_DNA"/>
</dbReference>
<feature type="transmembrane region" description="Helical" evidence="1">
    <location>
        <begin position="59"/>
        <end position="77"/>
    </location>
</feature>
<keyword evidence="1" id="KW-0812">Transmembrane</keyword>
<sequence length="167" mass="18028">MELRFTPTAGDFRAAFAARARGTVAGRGARRWTNLLAGCATFTGAGGALTAAANGVARPPAVLMFFFALLVLARPWLRAWQARRLAADKGEFRVLVDEAGVTVTNAVSSTVLDWRELPYYLETPEQFVLLGGNEQTHTLTVLPKRGTDEPGRLGELIAWRSSALPQG</sequence>
<dbReference type="Proteomes" id="UP001212821">
    <property type="component" value="Chromosome"/>
</dbReference>
<keyword evidence="3" id="KW-1185">Reference proteome</keyword>
<evidence type="ECO:0008006" key="4">
    <source>
        <dbReference type="Google" id="ProtNLM"/>
    </source>
</evidence>
<name>A0ABY7QDB7_9ACTN</name>
<keyword evidence="1" id="KW-1133">Transmembrane helix</keyword>
<reference evidence="3" key="1">
    <citation type="submission" date="2022-12" db="EMBL/GenBank/DDBJ databases">
        <authorList>
            <person name="Mo P."/>
        </authorList>
    </citation>
    <scope>NUCLEOTIDE SEQUENCE [LARGE SCALE GENOMIC DNA]</scope>
    <source>
        <strain evidence="3">HUAS 3-15</strain>
    </source>
</reference>
<organism evidence="2 3">
    <name type="scientific">Kitasatospora cathayae</name>
    <dbReference type="NCBI Taxonomy" id="3004092"/>
    <lineage>
        <taxon>Bacteria</taxon>
        <taxon>Bacillati</taxon>
        <taxon>Actinomycetota</taxon>
        <taxon>Actinomycetes</taxon>
        <taxon>Kitasatosporales</taxon>
        <taxon>Streptomycetaceae</taxon>
        <taxon>Kitasatospora</taxon>
    </lineage>
</organism>
<protein>
    <recommendedName>
        <fullName evidence="4">YcxB-like protein domain-containing protein</fullName>
    </recommendedName>
</protein>
<evidence type="ECO:0000313" key="3">
    <source>
        <dbReference type="Proteomes" id="UP001212821"/>
    </source>
</evidence>
<evidence type="ECO:0000313" key="2">
    <source>
        <dbReference type="EMBL" id="WBP90685.1"/>
    </source>
</evidence>
<gene>
    <name evidence="2" type="ORF">O1G21_35665</name>
</gene>
<dbReference type="RefSeq" id="WP_270149622.1">
    <property type="nucleotide sequence ID" value="NZ_CP115450.1"/>
</dbReference>
<proteinExistence type="predicted"/>
<accession>A0ABY7QDB7</accession>
<evidence type="ECO:0000256" key="1">
    <source>
        <dbReference type="SAM" id="Phobius"/>
    </source>
</evidence>
<feature type="transmembrane region" description="Helical" evidence="1">
    <location>
        <begin position="35"/>
        <end position="53"/>
    </location>
</feature>